<proteinExistence type="predicted"/>
<reference evidence="2" key="1">
    <citation type="submission" date="2023-10" db="EMBL/GenBank/DDBJ databases">
        <authorList>
            <person name="Chen Y."/>
            <person name="Shah S."/>
            <person name="Dougan E. K."/>
            <person name="Thang M."/>
            <person name="Chan C."/>
        </authorList>
    </citation>
    <scope>NUCLEOTIDE SEQUENCE [LARGE SCALE GENOMIC DNA]</scope>
</reference>
<feature type="coiled-coil region" evidence="1">
    <location>
        <begin position="99"/>
        <end position="140"/>
    </location>
</feature>
<organism evidence="2 3">
    <name type="scientific">Prorocentrum cordatum</name>
    <dbReference type="NCBI Taxonomy" id="2364126"/>
    <lineage>
        <taxon>Eukaryota</taxon>
        <taxon>Sar</taxon>
        <taxon>Alveolata</taxon>
        <taxon>Dinophyceae</taxon>
        <taxon>Prorocentrales</taxon>
        <taxon>Prorocentraceae</taxon>
        <taxon>Prorocentrum</taxon>
    </lineage>
</organism>
<evidence type="ECO:0000313" key="3">
    <source>
        <dbReference type="Proteomes" id="UP001189429"/>
    </source>
</evidence>
<keyword evidence="1" id="KW-0175">Coiled coil</keyword>
<evidence type="ECO:0000313" key="2">
    <source>
        <dbReference type="EMBL" id="CAK0893649.1"/>
    </source>
</evidence>
<keyword evidence="3" id="KW-1185">Reference proteome</keyword>
<name>A0ABN9X2Y8_9DINO</name>
<dbReference type="EMBL" id="CAUYUJ010019780">
    <property type="protein sequence ID" value="CAK0893649.1"/>
    <property type="molecule type" value="Genomic_DNA"/>
</dbReference>
<evidence type="ECO:0000256" key="1">
    <source>
        <dbReference type="SAM" id="Coils"/>
    </source>
</evidence>
<gene>
    <name evidence="2" type="ORF">PCOR1329_LOCUS72916</name>
</gene>
<protein>
    <submittedName>
        <fullName evidence="2">Uncharacterized protein</fullName>
    </submittedName>
</protein>
<feature type="non-terminal residue" evidence="2">
    <location>
        <position position="142"/>
    </location>
</feature>
<sequence length="142" mass="15921">MPARKGVIFKAHREPASVNTSTRTKGRTYSACSDSVQLQKLNSELAATNRQLAKAVSGNSDPNLLVAREVHQQEQSELMTKLVASRPSGLRLREMGEQITKQQKLRDAQRKKLQVIEERLAQLQEREAQATSQLAELDQQTL</sequence>
<dbReference type="Proteomes" id="UP001189429">
    <property type="component" value="Unassembled WGS sequence"/>
</dbReference>
<comment type="caution">
    <text evidence="2">The sequence shown here is derived from an EMBL/GenBank/DDBJ whole genome shotgun (WGS) entry which is preliminary data.</text>
</comment>
<accession>A0ABN9X2Y8</accession>